<gene>
    <name evidence="2" type="ORF">Tco_0839477</name>
</gene>
<protein>
    <submittedName>
        <fullName evidence="2">Uncharacterized protein</fullName>
    </submittedName>
</protein>
<organism evidence="2 3">
    <name type="scientific">Tanacetum coccineum</name>
    <dbReference type="NCBI Taxonomy" id="301880"/>
    <lineage>
        <taxon>Eukaryota</taxon>
        <taxon>Viridiplantae</taxon>
        <taxon>Streptophyta</taxon>
        <taxon>Embryophyta</taxon>
        <taxon>Tracheophyta</taxon>
        <taxon>Spermatophyta</taxon>
        <taxon>Magnoliopsida</taxon>
        <taxon>eudicotyledons</taxon>
        <taxon>Gunneridae</taxon>
        <taxon>Pentapetalae</taxon>
        <taxon>asterids</taxon>
        <taxon>campanulids</taxon>
        <taxon>Asterales</taxon>
        <taxon>Asteraceae</taxon>
        <taxon>Asteroideae</taxon>
        <taxon>Anthemideae</taxon>
        <taxon>Anthemidinae</taxon>
        <taxon>Tanacetum</taxon>
    </lineage>
</organism>
<keyword evidence="1" id="KW-0175">Coiled coil</keyword>
<evidence type="ECO:0000313" key="3">
    <source>
        <dbReference type="Proteomes" id="UP001151760"/>
    </source>
</evidence>
<dbReference type="EMBL" id="BQNB010012553">
    <property type="protein sequence ID" value="GJT05015.1"/>
    <property type="molecule type" value="Genomic_DNA"/>
</dbReference>
<keyword evidence="3" id="KW-1185">Reference proteome</keyword>
<reference evidence="2" key="2">
    <citation type="submission" date="2022-01" db="EMBL/GenBank/DDBJ databases">
        <authorList>
            <person name="Yamashiro T."/>
            <person name="Shiraishi A."/>
            <person name="Satake H."/>
            <person name="Nakayama K."/>
        </authorList>
    </citation>
    <scope>NUCLEOTIDE SEQUENCE</scope>
</reference>
<comment type="caution">
    <text evidence="2">The sequence shown here is derived from an EMBL/GenBank/DDBJ whole genome shotgun (WGS) entry which is preliminary data.</text>
</comment>
<reference evidence="2" key="1">
    <citation type="journal article" date="2022" name="Int. J. Mol. Sci.">
        <title>Draft Genome of Tanacetum Coccineum: Genomic Comparison of Closely Related Tanacetum-Family Plants.</title>
        <authorList>
            <person name="Yamashiro T."/>
            <person name="Shiraishi A."/>
            <person name="Nakayama K."/>
            <person name="Satake H."/>
        </authorList>
    </citation>
    <scope>NUCLEOTIDE SEQUENCE</scope>
</reference>
<name>A0ABQ5AQQ2_9ASTR</name>
<dbReference type="Proteomes" id="UP001151760">
    <property type="component" value="Unassembled WGS sequence"/>
</dbReference>
<feature type="coiled-coil region" evidence="1">
    <location>
        <begin position="166"/>
        <end position="226"/>
    </location>
</feature>
<evidence type="ECO:0000313" key="2">
    <source>
        <dbReference type="EMBL" id="GJT05015.1"/>
    </source>
</evidence>
<evidence type="ECO:0000256" key="1">
    <source>
        <dbReference type="SAM" id="Coils"/>
    </source>
</evidence>
<proteinExistence type="predicted"/>
<sequence length="233" mass="26591">MAILESYPKYNMVTYLEKTAGNAEFHEVYYCQSSCKPVSISEASISRGKSQPLFCFLLVQPTEDGVHSERHLKLTTYTSLPHQSEAMLALVDQSPRPLLFTHIPDLFLESSGGNHGGQSSSDKFPFRNEGDMNTPIVCMIFVSLMYTRLQIKQGNITLGRHIFKKLKKKAKLYSEAEKKFKQLARDEEMARKVQEDWEAEEEVKKLAEEEAIKAALSNEYDFIQARIKVAQPF</sequence>
<accession>A0ABQ5AQQ2</accession>